<evidence type="ECO:0000313" key="2">
    <source>
        <dbReference type="EMBL" id="KAF6812685.1"/>
    </source>
</evidence>
<keyword evidence="3" id="KW-1185">Reference proteome</keyword>
<gene>
    <name evidence="2" type="ORF">CSOJ01_04981</name>
</gene>
<protein>
    <submittedName>
        <fullName evidence="2">Uncharacterized protein</fullName>
    </submittedName>
</protein>
<evidence type="ECO:0000256" key="1">
    <source>
        <dbReference type="SAM" id="MobiDB-lite"/>
    </source>
</evidence>
<dbReference type="Proteomes" id="UP000652219">
    <property type="component" value="Unassembled WGS sequence"/>
</dbReference>
<sequence length="227" mass="25433">MCVVCRRAARADGWTPRIHGEYEGEEEEAQRPGTSIPRRWKTVVQPAPSHDGSPTFAAYEVLEATAETEAELRPVRPAFGCVVYDTTHTAHRTPVSWFLPERFMDSRYSRMIVTVNNFNADGDDDDDEAPSWERSLANPEGLPISMEADESRYGSCMMIRWLPQDKLWAEVRNPGYTAQKRVACGGLLPFEHAGAALAEATNEVAVFYLHHVGDGLLDRHLEKARSS</sequence>
<feature type="compositionally biased region" description="Acidic residues" evidence="1">
    <location>
        <begin position="121"/>
        <end position="130"/>
    </location>
</feature>
<reference evidence="2 3" key="1">
    <citation type="journal article" date="2020" name="Phytopathology">
        <title>Genome Sequence Resources of Colletotrichum truncatum, C. plurivorum, C. musicola, and C. sojae: Four Species Pathogenic to Soybean (Glycine max).</title>
        <authorList>
            <person name="Rogerio F."/>
            <person name="Boufleur T.R."/>
            <person name="Ciampi-Guillardi M."/>
            <person name="Sukno S.A."/>
            <person name="Thon M.R."/>
            <person name="Massola Junior N.S."/>
            <person name="Baroncelli R."/>
        </authorList>
    </citation>
    <scope>NUCLEOTIDE SEQUENCE [LARGE SCALE GENOMIC DNA]</scope>
    <source>
        <strain evidence="2 3">LFN0009</strain>
    </source>
</reference>
<organism evidence="2 3">
    <name type="scientific">Colletotrichum sojae</name>
    <dbReference type="NCBI Taxonomy" id="2175907"/>
    <lineage>
        <taxon>Eukaryota</taxon>
        <taxon>Fungi</taxon>
        <taxon>Dikarya</taxon>
        <taxon>Ascomycota</taxon>
        <taxon>Pezizomycotina</taxon>
        <taxon>Sordariomycetes</taxon>
        <taxon>Hypocreomycetidae</taxon>
        <taxon>Glomerellales</taxon>
        <taxon>Glomerellaceae</taxon>
        <taxon>Colletotrichum</taxon>
        <taxon>Colletotrichum orchidearum species complex</taxon>
    </lineage>
</organism>
<dbReference type="EMBL" id="WIGN01000060">
    <property type="protein sequence ID" value="KAF6812685.1"/>
    <property type="molecule type" value="Genomic_DNA"/>
</dbReference>
<name>A0A8H6JHL5_9PEZI</name>
<comment type="caution">
    <text evidence="2">The sequence shown here is derived from an EMBL/GenBank/DDBJ whole genome shotgun (WGS) entry which is preliminary data.</text>
</comment>
<evidence type="ECO:0000313" key="3">
    <source>
        <dbReference type="Proteomes" id="UP000652219"/>
    </source>
</evidence>
<feature type="region of interest" description="Disordered" evidence="1">
    <location>
        <begin position="119"/>
        <end position="140"/>
    </location>
</feature>
<dbReference type="AlphaFoldDB" id="A0A8H6JHL5"/>
<proteinExistence type="predicted"/>
<accession>A0A8H6JHL5</accession>